<keyword evidence="2" id="KW-1185">Reference proteome</keyword>
<dbReference type="PROSITE" id="PS51257">
    <property type="entry name" value="PROKAR_LIPOPROTEIN"/>
    <property type="match status" value="1"/>
</dbReference>
<comment type="caution">
    <text evidence="1">The sequence shown here is derived from an EMBL/GenBank/DDBJ whole genome shotgun (WGS) entry which is preliminary data.</text>
</comment>
<dbReference type="InParanoid" id="A0A420XM70"/>
<dbReference type="RefSeq" id="WP_121194006.1">
    <property type="nucleotide sequence ID" value="NZ_RBWV01000013.1"/>
</dbReference>
<sequence length="104" mass="10924">MHLRRTTTALGAALLAAGLLGTAGCGGSRACERWDYVSTQAPSADAPRAALDAYLASAPGDPPRTGWKERGVDSARSYTASPHWRIGVEQRSDGTWYVANASSC</sequence>
<evidence type="ECO:0000313" key="1">
    <source>
        <dbReference type="EMBL" id="RKS72456.1"/>
    </source>
</evidence>
<protein>
    <recommendedName>
        <fullName evidence="3">Lipoprotein</fullName>
    </recommendedName>
</protein>
<name>A0A420XM70_9ACTN</name>
<dbReference type="AlphaFoldDB" id="A0A420XM70"/>
<dbReference type="EMBL" id="RBWV01000013">
    <property type="protein sequence ID" value="RKS72456.1"/>
    <property type="molecule type" value="Genomic_DNA"/>
</dbReference>
<reference evidence="1 2" key="1">
    <citation type="submission" date="2018-10" db="EMBL/GenBank/DDBJ databases">
        <title>Genomic Encyclopedia of Archaeal and Bacterial Type Strains, Phase II (KMG-II): from individual species to whole genera.</title>
        <authorList>
            <person name="Goeker M."/>
        </authorList>
    </citation>
    <scope>NUCLEOTIDE SEQUENCE [LARGE SCALE GENOMIC DNA]</scope>
    <source>
        <strain evidence="1 2">RP-AC37</strain>
    </source>
</reference>
<gene>
    <name evidence="1" type="ORF">CLV35_2700</name>
</gene>
<evidence type="ECO:0000313" key="2">
    <source>
        <dbReference type="Proteomes" id="UP000281955"/>
    </source>
</evidence>
<organism evidence="1 2">
    <name type="scientific">Motilibacter peucedani</name>
    <dbReference type="NCBI Taxonomy" id="598650"/>
    <lineage>
        <taxon>Bacteria</taxon>
        <taxon>Bacillati</taxon>
        <taxon>Actinomycetota</taxon>
        <taxon>Actinomycetes</taxon>
        <taxon>Motilibacterales</taxon>
        <taxon>Motilibacteraceae</taxon>
        <taxon>Motilibacter</taxon>
    </lineage>
</organism>
<proteinExistence type="predicted"/>
<accession>A0A420XM70</accession>
<evidence type="ECO:0008006" key="3">
    <source>
        <dbReference type="Google" id="ProtNLM"/>
    </source>
</evidence>
<dbReference type="Proteomes" id="UP000281955">
    <property type="component" value="Unassembled WGS sequence"/>
</dbReference>